<proteinExistence type="predicted"/>
<dbReference type="Pfam" id="PF11964">
    <property type="entry name" value="SpoIIAA-like"/>
    <property type="match status" value="1"/>
</dbReference>
<dbReference type="OrthoDB" id="9811577at2"/>
<comment type="caution">
    <text evidence="1">The sequence shown here is derived from an EMBL/GenBank/DDBJ whole genome shotgun (WGS) entry which is preliminary data.</text>
</comment>
<name>A0A194AEY0_9BACT</name>
<dbReference type="RefSeq" id="WP_069856714.1">
    <property type="nucleotide sequence ID" value="NZ_BDFE01000003.1"/>
</dbReference>
<accession>A0A194AEY0</accession>
<dbReference type="Gene3D" id="3.40.50.10600">
    <property type="entry name" value="SpoIIaa-like domains"/>
    <property type="match status" value="1"/>
</dbReference>
<dbReference type="Proteomes" id="UP000095200">
    <property type="component" value="Unassembled WGS sequence"/>
</dbReference>
<dbReference type="InterPro" id="IPR038396">
    <property type="entry name" value="SpoIIAA-like_sf"/>
</dbReference>
<evidence type="ECO:0000313" key="2">
    <source>
        <dbReference type="Proteomes" id="UP000095200"/>
    </source>
</evidence>
<dbReference type="InterPro" id="IPR036513">
    <property type="entry name" value="STAS_dom_sf"/>
</dbReference>
<sequence>MKVIRHGLSIGMERTGDEFFLTLTVQGKLTHEDYEVMTPIIDSALSKVKTPKVKALVDVTKLEGLEARAAWDDFKMGLKHGNAFEKISILGNKKWPKLAAQVGSWFIAGEMQFFDNENDALSWLNE</sequence>
<gene>
    <name evidence="1" type="ORF">DPF_0017</name>
</gene>
<reference evidence="2" key="1">
    <citation type="submission" date="2016-06" db="EMBL/GenBank/DDBJ databases">
        <title>Draft genome sequence of Desulfoplanes formicivorans strain Pf12B.</title>
        <authorList>
            <person name="Watanabe M."/>
            <person name="Kojima H."/>
            <person name="Fukui M."/>
        </authorList>
    </citation>
    <scope>NUCLEOTIDE SEQUENCE [LARGE SCALE GENOMIC DNA]</scope>
    <source>
        <strain evidence="2">Pf12B</strain>
    </source>
</reference>
<dbReference type="EMBL" id="BDFE01000003">
    <property type="protein sequence ID" value="GAU07339.1"/>
    <property type="molecule type" value="Genomic_DNA"/>
</dbReference>
<dbReference type="AlphaFoldDB" id="A0A194AEY0"/>
<dbReference type="SUPFAM" id="SSF52091">
    <property type="entry name" value="SpoIIaa-like"/>
    <property type="match status" value="1"/>
</dbReference>
<evidence type="ECO:0000313" key="1">
    <source>
        <dbReference type="EMBL" id="GAU07339.1"/>
    </source>
</evidence>
<organism evidence="1 2">
    <name type="scientific">Desulfoplanes formicivorans</name>
    <dbReference type="NCBI Taxonomy" id="1592317"/>
    <lineage>
        <taxon>Bacteria</taxon>
        <taxon>Pseudomonadati</taxon>
        <taxon>Thermodesulfobacteriota</taxon>
        <taxon>Desulfovibrionia</taxon>
        <taxon>Desulfovibrionales</taxon>
        <taxon>Desulfoplanaceae</taxon>
        <taxon>Desulfoplanes</taxon>
    </lineage>
</organism>
<dbReference type="STRING" id="1592317.DPF_0017"/>
<dbReference type="InterPro" id="IPR021866">
    <property type="entry name" value="SpoIIAA-like"/>
</dbReference>
<evidence type="ECO:0008006" key="3">
    <source>
        <dbReference type="Google" id="ProtNLM"/>
    </source>
</evidence>
<keyword evidence="2" id="KW-1185">Reference proteome</keyword>
<protein>
    <recommendedName>
        <fullName evidence="3">STAS/SEC14 domain-containing protein</fullName>
    </recommendedName>
</protein>